<feature type="domain" description="4-vinyl reductase 4VR" evidence="1">
    <location>
        <begin position="171"/>
        <end position="233"/>
    </location>
</feature>
<dbReference type="InterPro" id="IPR010523">
    <property type="entry name" value="XylR_N"/>
</dbReference>
<protein>
    <recommendedName>
        <fullName evidence="1">4-vinyl reductase 4VR domain-containing protein</fullName>
    </recommendedName>
</protein>
<dbReference type="InterPro" id="IPR051448">
    <property type="entry name" value="CdaR-like_regulators"/>
</dbReference>
<sequence length="649" mass="75802">MQTQTLPESYSNKLNYQKNKFILNKSKHFQSSDFDLGKCTSLFRCKDCMFMGVYIVKANRLVFENAIDINPRSGIIKFNGNRMILKSAEALGFFRRDIIQTLNMERAKGFLLRYGWACGYSAGDSIEKMYNWKELKELIKAGAAIHTLEGVVSVEIDVLEISDDKFEMEGKWFHSYEAEEHVRHFGFSEESVCWTLIGYVAGFLAKTYSREVVVFEEKCRGKCDDYCKFVVRTKEHATAEQLDLLRYFQETSLADELDATYNELKSLNNSILHSDTIHKQMTHAMLEGYTLNQLLHLLSDALQCSVTIERRYLMKPIGYYFMQKDDERLYLEGNLRKKEFRHDYEIMTMKKQLGTLVILSHNDLTREQKMIIERAVTVFSIYLYTQMQIAQSQWQRKSDFLDEVMSRQSSTEALIKKARSIFYFDPSKNNRVIVITSEYEEPEILHSFLMTEYLNIECFIKNQEILLILEDCEKDIGYMSDFVSILTKRLKERFKQSIFQIGVGKNADRLEEIGSSHNEARLICQFLQYAAPGQTQSAIYENFQHIMLFLKTTNPKELLHFYEEVLAPLIKYDEQNNATLAHTLEVFLNYSGNVNKTAKALSLSIPGFRYRMEKIESLLQEDLRTGDGRFRCQLALKIYYVLKALENKK</sequence>
<evidence type="ECO:0000313" key="3">
    <source>
        <dbReference type="Proteomes" id="UP000373269"/>
    </source>
</evidence>
<dbReference type="EMBL" id="CP045835">
    <property type="protein sequence ID" value="QGG53091.1"/>
    <property type="molecule type" value="Genomic_DNA"/>
</dbReference>
<dbReference type="Pfam" id="PF13556">
    <property type="entry name" value="HTH_30"/>
    <property type="match status" value="1"/>
</dbReference>
<evidence type="ECO:0000259" key="1">
    <source>
        <dbReference type="SMART" id="SM00989"/>
    </source>
</evidence>
<dbReference type="InterPro" id="IPR025736">
    <property type="entry name" value="PucR_C-HTH_dom"/>
</dbReference>
<dbReference type="Pfam" id="PF02830">
    <property type="entry name" value="V4R"/>
    <property type="match status" value="1"/>
</dbReference>
<dbReference type="Gene3D" id="1.10.10.2840">
    <property type="entry name" value="PucR C-terminal helix-turn-helix domain"/>
    <property type="match status" value="1"/>
</dbReference>
<name>A0ABX6DE36_9BACI</name>
<gene>
    <name evidence="2" type="ORF">GDS87_20260</name>
</gene>
<dbReference type="InterPro" id="IPR024096">
    <property type="entry name" value="NO_sig/Golgi_transp_ligand-bd"/>
</dbReference>
<dbReference type="Pfam" id="PF06505">
    <property type="entry name" value="XylR_N"/>
    <property type="match status" value="1"/>
</dbReference>
<dbReference type="InterPro" id="IPR042070">
    <property type="entry name" value="PucR_C-HTH_sf"/>
</dbReference>
<evidence type="ECO:0000313" key="2">
    <source>
        <dbReference type="EMBL" id="QGG53091.1"/>
    </source>
</evidence>
<keyword evidence="3" id="KW-1185">Reference proteome</keyword>
<accession>A0ABX6DE36</accession>
<dbReference type="SMART" id="SM00989">
    <property type="entry name" value="V4R"/>
    <property type="match status" value="1"/>
</dbReference>
<organism evidence="2 3">
    <name type="scientific">Lysinibacillus pakistanensis</name>
    <dbReference type="NCBI Taxonomy" id="759811"/>
    <lineage>
        <taxon>Bacteria</taxon>
        <taxon>Bacillati</taxon>
        <taxon>Bacillota</taxon>
        <taxon>Bacilli</taxon>
        <taxon>Bacillales</taxon>
        <taxon>Bacillaceae</taxon>
        <taxon>Lysinibacillus</taxon>
    </lineage>
</organism>
<dbReference type="SUPFAM" id="SSF111126">
    <property type="entry name" value="Ligand-binding domain in the NO signalling and Golgi transport"/>
    <property type="match status" value="1"/>
</dbReference>
<proteinExistence type="predicted"/>
<reference evidence="2 3" key="1">
    <citation type="submission" date="2019-11" db="EMBL/GenBank/DDBJ databases">
        <title>Whole Genome Sequencing and Comparative Genomic Analyses of Lysinibacillus pakistanensis LZH-9, a Halotolerant Strain with Excellent COD Removal Capability.</title>
        <authorList>
            <person name="Zhou H."/>
        </authorList>
    </citation>
    <scope>NUCLEOTIDE SEQUENCE [LARGE SCALE GENOMIC DNA]</scope>
    <source>
        <strain evidence="2 3">LZH-9</strain>
    </source>
</reference>
<dbReference type="PANTHER" id="PTHR33744:SF1">
    <property type="entry name" value="DNA-BINDING TRANSCRIPTIONAL ACTIVATOR ADER"/>
    <property type="match status" value="1"/>
</dbReference>
<dbReference type="Gene3D" id="3.30.1380.20">
    <property type="entry name" value="Trafficking protein particle complex subunit 3"/>
    <property type="match status" value="1"/>
</dbReference>
<dbReference type="PANTHER" id="PTHR33744">
    <property type="entry name" value="CARBOHYDRATE DIACID REGULATOR"/>
    <property type="match status" value="1"/>
</dbReference>
<dbReference type="Proteomes" id="UP000373269">
    <property type="component" value="Chromosome"/>
</dbReference>
<dbReference type="InterPro" id="IPR004096">
    <property type="entry name" value="V4R"/>
</dbReference>